<dbReference type="AlphaFoldDB" id="A0A6A6TLE6"/>
<keyword evidence="2" id="KW-1185">Reference proteome</keyword>
<proteinExistence type="predicted"/>
<evidence type="ECO:0000313" key="2">
    <source>
        <dbReference type="Proteomes" id="UP000799324"/>
    </source>
</evidence>
<reference evidence="1" key="1">
    <citation type="journal article" date="2020" name="Stud. Mycol.">
        <title>101 Dothideomycetes genomes: a test case for predicting lifestyles and emergence of pathogens.</title>
        <authorList>
            <person name="Haridas S."/>
            <person name="Albert R."/>
            <person name="Binder M."/>
            <person name="Bloem J."/>
            <person name="Labutti K."/>
            <person name="Salamov A."/>
            <person name="Andreopoulos B."/>
            <person name="Baker S."/>
            <person name="Barry K."/>
            <person name="Bills G."/>
            <person name="Bluhm B."/>
            <person name="Cannon C."/>
            <person name="Castanera R."/>
            <person name="Culley D."/>
            <person name="Daum C."/>
            <person name="Ezra D."/>
            <person name="Gonzalez J."/>
            <person name="Henrissat B."/>
            <person name="Kuo A."/>
            <person name="Liang C."/>
            <person name="Lipzen A."/>
            <person name="Lutzoni F."/>
            <person name="Magnuson J."/>
            <person name="Mondo S."/>
            <person name="Nolan M."/>
            <person name="Ohm R."/>
            <person name="Pangilinan J."/>
            <person name="Park H.-J."/>
            <person name="Ramirez L."/>
            <person name="Alfaro M."/>
            <person name="Sun H."/>
            <person name="Tritt A."/>
            <person name="Yoshinaga Y."/>
            <person name="Zwiers L.-H."/>
            <person name="Turgeon B."/>
            <person name="Goodwin S."/>
            <person name="Spatafora J."/>
            <person name="Crous P."/>
            <person name="Grigoriev I."/>
        </authorList>
    </citation>
    <scope>NUCLEOTIDE SEQUENCE</scope>
    <source>
        <strain evidence="1">CBS 122681</strain>
    </source>
</reference>
<accession>A0A6A6TLE6</accession>
<dbReference type="Proteomes" id="UP000799324">
    <property type="component" value="Unassembled WGS sequence"/>
</dbReference>
<gene>
    <name evidence="1" type="ORF">K491DRAFT_134288</name>
</gene>
<sequence length="165" mass="18815">MTTNNPPTPLSLPRELRNAIYQPFLPASFPGFLYQSLRLTCHLLKSEFDEEVLHFMTPYFQHLATTLNAPYRYTIHNALLPNMLPSMTHETRTTPGLSVTVRVPSTFAESRVLHITFLEQGVREAALRRILPIDENDYQDRVLGARADSRLRAPALVRCGQALIR</sequence>
<evidence type="ECO:0000313" key="1">
    <source>
        <dbReference type="EMBL" id="KAF2659738.1"/>
    </source>
</evidence>
<protein>
    <submittedName>
        <fullName evidence="1">Uncharacterized protein</fullName>
    </submittedName>
</protein>
<dbReference type="EMBL" id="MU004304">
    <property type="protein sequence ID" value="KAF2659738.1"/>
    <property type="molecule type" value="Genomic_DNA"/>
</dbReference>
<organism evidence="1 2">
    <name type="scientific">Lophiostoma macrostomum CBS 122681</name>
    <dbReference type="NCBI Taxonomy" id="1314788"/>
    <lineage>
        <taxon>Eukaryota</taxon>
        <taxon>Fungi</taxon>
        <taxon>Dikarya</taxon>
        <taxon>Ascomycota</taxon>
        <taxon>Pezizomycotina</taxon>
        <taxon>Dothideomycetes</taxon>
        <taxon>Pleosporomycetidae</taxon>
        <taxon>Pleosporales</taxon>
        <taxon>Lophiostomataceae</taxon>
        <taxon>Lophiostoma</taxon>
    </lineage>
</organism>
<name>A0A6A6TLE6_9PLEO</name>